<dbReference type="RefSeq" id="WP_051739427.1">
    <property type="nucleotide sequence ID" value="NZ_JBEZVI010000014.1"/>
</dbReference>
<dbReference type="Proteomes" id="UP001550853">
    <property type="component" value="Unassembled WGS sequence"/>
</dbReference>
<dbReference type="NCBIfam" id="NF047719">
    <property type="entry name" value="SCO6745_fam_HTH"/>
    <property type="match status" value="1"/>
</dbReference>
<evidence type="ECO:0000313" key="1">
    <source>
        <dbReference type="EMBL" id="MEU3712060.1"/>
    </source>
</evidence>
<dbReference type="EMBL" id="JBEZVI010000014">
    <property type="protein sequence ID" value="MEU3712060.1"/>
    <property type="molecule type" value="Genomic_DNA"/>
</dbReference>
<sequence length="293" mass="30884">MSSDSIPLIASRCHAAGDPIHLLCYFAPEADKEFTSAGLEPGHMGYFAGRAAPLGRASSAAVAAAFFNFNPALVARHLPRAWDLAPPERVTEARLTAVDRALHRILGAETVRGPQVAEAARLARTAAEACAPEGRPLYAAHAELAWPREPHLVLWHALTLLREHRGDGHIAALVGHGVGAVAALITDTATGQSLFTAEQVRVHRDWSVADWEAETAALTEAGVLDAAGRLSAAGRELRSRIEAATDAAAAPPYRALGAEPAERLIGLCTPLRDTVAASGELPRNDTADRPARG</sequence>
<comment type="caution">
    <text evidence="1">The sequence shown here is derived from an EMBL/GenBank/DDBJ whole genome shotgun (WGS) entry which is preliminary data.</text>
</comment>
<evidence type="ECO:0000313" key="2">
    <source>
        <dbReference type="Proteomes" id="UP001550853"/>
    </source>
</evidence>
<accession>A0ABV2Z247</accession>
<reference evidence="1 2" key="1">
    <citation type="submission" date="2024-06" db="EMBL/GenBank/DDBJ databases">
        <title>The Natural Products Discovery Center: Release of the First 8490 Sequenced Strains for Exploring Actinobacteria Biosynthetic Diversity.</title>
        <authorList>
            <person name="Kalkreuter E."/>
            <person name="Kautsar S.A."/>
            <person name="Yang D."/>
            <person name="Bader C.D."/>
            <person name="Teijaro C.N."/>
            <person name="Fluegel L."/>
            <person name="Davis C.M."/>
            <person name="Simpson J.R."/>
            <person name="Lauterbach L."/>
            <person name="Steele A.D."/>
            <person name="Gui C."/>
            <person name="Meng S."/>
            <person name="Li G."/>
            <person name="Viehrig K."/>
            <person name="Ye F."/>
            <person name="Su P."/>
            <person name="Kiefer A.F."/>
            <person name="Nichols A."/>
            <person name="Cepeda A.J."/>
            <person name="Yan W."/>
            <person name="Fan B."/>
            <person name="Jiang Y."/>
            <person name="Adhikari A."/>
            <person name="Zheng C.-J."/>
            <person name="Schuster L."/>
            <person name="Cowan T.M."/>
            <person name="Smanski M.J."/>
            <person name="Chevrette M.G."/>
            <person name="De Carvalho L.P.S."/>
            <person name="Shen B."/>
        </authorList>
    </citation>
    <scope>NUCLEOTIDE SEQUENCE [LARGE SCALE GENOMIC DNA]</scope>
    <source>
        <strain evidence="1 2">NPDC033039</strain>
    </source>
</reference>
<proteinExistence type="predicted"/>
<protein>
    <recommendedName>
        <fullName evidence="3">SalK</fullName>
    </recommendedName>
</protein>
<dbReference type="InterPro" id="IPR054058">
    <property type="entry name" value="HTH_67"/>
</dbReference>
<evidence type="ECO:0008006" key="3">
    <source>
        <dbReference type="Google" id="ProtNLM"/>
    </source>
</evidence>
<name>A0ABV2Z247_9ACTN</name>
<keyword evidence="2" id="KW-1185">Reference proteome</keyword>
<organism evidence="1 2">
    <name type="scientific">Streptomyces catenulae</name>
    <dbReference type="NCBI Taxonomy" id="66875"/>
    <lineage>
        <taxon>Bacteria</taxon>
        <taxon>Bacillati</taxon>
        <taxon>Actinomycetota</taxon>
        <taxon>Actinomycetes</taxon>
        <taxon>Kitasatosporales</taxon>
        <taxon>Streptomycetaceae</taxon>
        <taxon>Streptomyces</taxon>
    </lineage>
</organism>
<gene>
    <name evidence="1" type="ORF">AB0E61_18440</name>
</gene>
<dbReference type="Pfam" id="PF21863">
    <property type="entry name" value="HTH_67"/>
    <property type="match status" value="1"/>
</dbReference>